<dbReference type="AlphaFoldDB" id="A0A644VQ68"/>
<keyword evidence="4" id="KW-0676">Redox-active center</keyword>
<accession>A0A644VQ68</accession>
<reference evidence="6" key="1">
    <citation type="submission" date="2019-08" db="EMBL/GenBank/DDBJ databases">
        <authorList>
            <person name="Kucharzyk K."/>
            <person name="Murdoch R.W."/>
            <person name="Higgins S."/>
            <person name="Loffler F."/>
        </authorList>
    </citation>
    <scope>NUCLEOTIDE SEQUENCE</scope>
</reference>
<feature type="domain" description="Thioredoxin" evidence="5">
    <location>
        <begin position="1"/>
        <end position="102"/>
    </location>
</feature>
<dbReference type="CDD" id="cd02947">
    <property type="entry name" value="TRX_family"/>
    <property type="match status" value="1"/>
</dbReference>
<dbReference type="PROSITE" id="PS51352">
    <property type="entry name" value="THIOREDOXIN_2"/>
    <property type="match status" value="1"/>
</dbReference>
<organism evidence="6">
    <name type="scientific">bioreactor metagenome</name>
    <dbReference type="NCBI Taxonomy" id="1076179"/>
    <lineage>
        <taxon>unclassified sequences</taxon>
        <taxon>metagenomes</taxon>
        <taxon>ecological metagenomes</taxon>
    </lineage>
</organism>
<comment type="caution">
    <text evidence="6">The sequence shown here is derived from an EMBL/GenBank/DDBJ whole genome shotgun (WGS) entry which is preliminary data.</text>
</comment>
<evidence type="ECO:0000256" key="4">
    <source>
        <dbReference type="ARBA" id="ARBA00023284"/>
    </source>
</evidence>
<dbReference type="InterPro" id="IPR005746">
    <property type="entry name" value="Thioredoxin"/>
</dbReference>
<keyword evidence="3" id="KW-1015">Disulfide bond</keyword>
<dbReference type="PRINTS" id="PR00421">
    <property type="entry name" value="THIOREDOXIN"/>
</dbReference>
<dbReference type="InterPro" id="IPR013766">
    <property type="entry name" value="Thioredoxin_domain"/>
</dbReference>
<dbReference type="PIRSF" id="PIRSF000077">
    <property type="entry name" value="Thioredoxin"/>
    <property type="match status" value="1"/>
</dbReference>
<gene>
    <name evidence="6" type="primary">resA_37</name>
    <name evidence="6" type="ORF">SDC9_39554</name>
</gene>
<evidence type="ECO:0000256" key="3">
    <source>
        <dbReference type="ARBA" id="ARBA00023157"/>
    </source>
</evidence>
<dbReference type="GO" id="GO:0005737">
    <property type="term" value="C:cytoplasm"/>
    <property type="evidence" value="ECO:0007669"/>
    <property type="project" value="TreeGrafter"/>
</dbReference>
<dbReference type="PANTHER" id="PTHR45663">
    <property type="entry name" value="GEO12009P1"/>
    <property type="match status" value="1"/>
</dbReference>
<dbReference type="InterPro" id="IPR036249">
    <property type="entry name" value="Thioredoxin-like_sf"/>
</dbReference>
<dbReference type="EMBL" id="VSSQ01000392">
    <property type="protein sequence ID" value="MPL93427.1"/>
    <property type="molecule type" value="Genomic_DNA"/>
</dbReference>
<evidence type="ECO:0000256" key="1">
    <source>
        <dbReference type="ARBA" id="ARBA00022448"/>
    </source>
</evidence>
<dbReference type="Gene3D" id="3.40.30.10">
    <property type="entry name" value="Glutaredoxin"/>
    <property type="match status" value="1"/>
</dbReference>
<sequence length="102" mass="11280">MGRYISVLLPVLIMTKPVLYDFFATWCGPCRLQSPIVHDLAKKLGDKVDVQMIDVDEHGDLANKYSISVVPTLIIEKDGKVIQRLEGVTDAATLESLLLALI</sequence>
<dbReference type="PANTHER" id="PTHR45663:SF11">
    <property type="entry name" value="GEO12009P1"/>
    <property type="match status" value="1"/>
</dbReference>
<dbReference type="SUPFAM" id="SSF52833">
    <property type="entry name" value="Thioredoxin-like"/>
    <property type="match status" value="1"/>
</dbReference>
<proteinExistence type="predicted"/>
<evidence type="ECO:0000259" key="5">
    <source>
        <dbReference type="PROSITE" id="PS51352"/>
    </source>
</evidence>
<dbReference type="GO" id="GO:0015035">
    <property type="term" value="F:protein-disulfide reductase activity"/>
    <property type="evidence" value="ECO:0007669"/>
    <property type="project" value="InterPro"/>
</dbReference>
<evidence type="ECO:0000256" key="2">
    <source>
        <dbReference type="ARBA" id="ARBA00022982"/>
    </source>
</evidence>
<name>A0A644VQ68_9ZZZZ</name>
<keyword evidence="1" id="KW-0813">Transport</keyword>
<evidence type="ECO:0000313" key="6">
    <source>
        <dbReference type="EMBL" id="MPL93427.1"/>
    </source>
</evidence>
<protein>
    <submittedName>
        <fullName evidence="6">Thiol-disulfide oxidoreductase ResA</fullName>
    </submittedName>
</protein>
<dbReference type="Pfam" id="PF00085">
    <property type="entry name" value="Thioredoxin"/>
    <property type="match status" value="1"/>
</dbReference>
<keyword evidence="2" id="KW-0249">Electron transport</keyword>